<dbReference type="AlphaFoldDB" id="A0AAW8JCP3"/>
<dbReference type="PANTHER" id="PTHR46889:SF5">
    <property type="entry name" value="INTEGRASE PROTEIN"/>
    <property type="match status" value="1"/>
</dbReference>
<dbReference type="EMBL" id="JAVIDL010000072">
    <property type="protein sequence ID" value="MDQ8937282.1"/>
    <property type="molecule type" value="Genomic_DNA"/>
</dbReference>
<sequence>MEYKQSQRVKRTQRDYSFAFKMMVIHEVEKGQLTYKQVQEKYGIQGRSTVLVWLRKFGQQDWTSKTMPKSSKRQLTPQQRIRQLEKQLAEEKLKTEFVEDVIYHLDKECGTGFSKKVFRARFKDWQSKRRLSVTRFCQWLGISRQAYYQSEKRAQRVVEQTQQVLDLVMHYRYLMPSIGTRKLYWLIHPQLLNQGLKIGRDKLFSILKDNGLLIRPKRRYTKTTNSKHWMKKHPNLLKDYSAVQAHEVLVSDITYVESAEGVHYLSLVTDAYTRQIKGYKLSKDMKAENVVQAFEMAMRNHTERATIMIHHSDRGSQYCSEVYQSALKEHQVIPSMTDGYDCYQNALAERINGILKQEFLTTRCNSMEELDHLIAESIEIYNSYRPHLSLGMLTPNQMSEKARTELIA</sequence>
<dbReference type="PANTHER" id="PTHR46889">
    <property type="entry name" value="TRANSPOSASE INSF FOR INSERTION SEQUENCE IS3B-RELATED"/>
    <property type="match status" value="1"/>
</dbReference>
<gene>
    <name evidence="2" type="ORF">RFH47_16360</name>
</gene>
<dbReference type="InterPro" id="IPR036397">
    <property type="entry name" value="RNaseH_sf"/>
</dbReference>
<dbReference type="GO" id="GO:0003676">
    <property type="term" value="F:nucleic acid binding"/>
    <property type="evidence" value="ECO:0007669"/>
    <property type="project" value="InterPro"/>
</dbReference>
<organism evidence="2 3">
    <name type="scientific">Acinetobacter rudis</name>
    <dbReference type="NCBI Taxonomy" id="632955"/>
    <lineage>
        <taxon>Bacteria</taxon>
        <taxon>Pseudomonadati</taxon>
        <taxon>Pseudomonadota</taxon>
        <taxon>Gammaproteobacteria</taxon>
        <taxon>Moraxellales</taxon>
        <taxon>Moraxellaceae</taxon>
        <taxon>Acinetobacter</taxon>
    </lineage>
</organism>
<dbReference type="Gene3D" id="3.30.420.10">
    <property type="entry name" value="Ribonuclease H-like superfamily/Ribonuclease H"/>
    <property type="match status" value="1"/>
</dbReference>
<evidence type="ECO:0000313" key="2">
    <source>
        <dbReference type="EMBL" id="MDQ8937282.1"/>
    </source>
</evidence>
<dbReference type="Proteomes" id="UP001243844">
    <property type="component" value="Unassembled WGS sequence"/>
</dbReference>
<dbReference type="InterPro" id="IPR012337">
    <property type="entry name" value="RNaseH-like_sf"/>
</dbReference>
<protein>
    <submittedName>
        <fullName evidence="2">IS3 family transposase</fullName>
    </submittedName>
</protein>
<dbReference type="SUPFAM" id="SSF46689">
    <property type="entry name" value="Homeodomain-like"/>
    <property type="match status" value="1"/>
</dbReference>
<evidence type="ECO:0000313" key="3">
    <source>
        <dbReference type="Proteomes" id="UP001243844"/>
    </source>
</evidence>
<proteinExistence type="predicted"/>
<dbReference type="RefSeq" id="WP_308982244.1">
    <property type="nucleotide sequence ID" value="NZ_JAVIDL010000072.1"/>
</dbReference>
<dbReference type="GO" id="GO:0015074">
    <property type="term" value="P:DNA integration"/>
    <property type="evidence" value="ECO:0007669"/>
    <property type="project" value="InterPro"/>
</dbReference>
<feature type="domain" description="Integrase catalytic" evidence="1">
    <location>
        <begin position="230"/>
        <end position="403"/>
    </location>
</feature>
<dbReference type="Pfam" id="PF00665">
    <property type="entry name" value="rve"/>
    <property type="match status" value="1"/>
</dbReference>
<evidence type="ECO:0000259" key="1">
    <source>
        <dbReference type="PROSITE" id="PS50994"/>
    </source>
</evidence>
<comment type="caution">
    <text evidence="2">The sequence shown here is derived from an EMBL/GenBank/DDBJ whole genome shotgun (WGS) entry which is preliminary data.</text>
</comment>
<accession>A0AAW8JCP3</accession>
<dbReference type="InterPro" id="IPR036388">
    <property type="entry name" value="WH-like_DNA-bd_sf"/>
</dbReference>
<dbReference type="InterPro" id="IPR001584">
    <property type="entry name" value="Integrase_cat-core"/>
</dbReference>
<dbReference type="InterPro" id="IPR050900">
    <property type="entry name" value="Transposase_IS3/IS150/IS904"/>
</dbReference>
<dbReference type="PROSITE" id="PS50994">
    <property type="entry name" value="INTEGRASE"/>
    <property type="match status" value="1"/>
</dbReference>
<dbReference type="SUPFAM" id="SSF53098">
    <property type="entry name" value="Ribonuclease H-like"/>
    <property type="match status" value="1"/>
</dbReference>
<dbReference type="Pfam" id="PF13333">
    <property type="entry name" value="rve_2"/>
    <property type="match status" value="1"/>
</dbReference>
<name>A0AAW8JCP3_9GAMM</name>
<dbReference type="InterPro" id="IPR048020">
    <property type="entry name" value="Transpos_IS3"/>
</dbReference>
<dbReference type="InterPro" id="IPR009057">
    <property type="entry name" value="Homeodomain-like_sf"/>
</dbReference>
<reference evidence="2" key="1">
    <citation type="submission" date="2023-08" db="EMBL/GenBank/DDBJ databases">
        <title>Emergence of clinically-relevant ST2 carbapenem-resistant Acinetobacter baumannii strains in hospital sewages in Zhejiang, East of China.</title>
        <authorList>
            <person name="Kaichao C."/>
            <person name="Zhang R."/>
        </authorList>
    </citation>
    <scope>NUCLEOTIDE SEQUENCE</scope>
    <source>
        <strain evidence="2">M-RB-37</strain>
    </source>
</reference>
<dbReference type="NCBIfam" id="NF033516">
    <property type="entry name" value="transpos_IS3"/>
    <property type="match status" value="1"/>
</dbReference>
<dbReference type="Gene3D" id="1.10.10.10">
    <property type="entry name" value="Winged helix-like DNA-binding domain superfamily/Winged helix DNA-binding domain"/>
    <property type="match status" value="1"/>
</dbReference>